<dbReference type="RefSeq" id="WP_174521572.1">
    <property type="nucleotide sequence ID" value="NZ_JARTFQ010000004.1"/>
</dbReference>
<protein>
    <submittedName>
        <fullName evidence="2">DUF3951 domain-containing protein</fullName>
    </submittedName>
</protein>
<evidence type="ECO:0000313" key="2">
    <source>
        <dbReference type="EMBL" id="MED4403085.1"/>
    </source>
</evidence>
<proteinExistence type="predicted"/>
<keyword evidence="1" id="KW-0812">Transmembrane</keyword>
<evidence type="ECO:0000313" key="3">
    <source>
        <dbReference type="Proteomes" id="UP001342826"/>
    </source>
</evidence>
<reference evidence="2 3" key="1">
    <citation type="submission" date="2023-03" db="EMBL/GenBank/DDBJ databases">
        <title>Bacillus Genome Sequencing.</title>
        <authorList>
            <person name="Dunlap C."/>
        </authorList>
    </citation>
    <scope>NUCLEOTIDE SEQUENCE [LARGE SCALE GENOMIC DNA]</scope>
    <source>
        <strain evidence="2 3">NRS-1717</strain>
    </source>
</reference>
<comment type="caution">
    <text evidence="2">The sequence shown here is derived from an EMBL/GenBank/DDBJ whole genome shotgun (WGS) entry which is preliminary data.</text>
</comment>
<keyword evidence="3" id="KW-1185">Reference proteome</keyword>
<keyword evidence="1" id="KW-0472">Membrane</keyword>
<gene>
    <name evidence="2" type="ORF">P9271_17395</name>
</gene>
<evidence type="ECO:0000256" key="1">
    <source>
        <dbReference type="SAM" id="Phobius"/>
    </source>
</evidence>
<dbReference type="Proteomes" id="UP001342826">
    <property type="component" value="Unassembled WGS sequence"/>
</dbReference>
<feature type="transmembrane region" description="Helical" evidence="1">
    <location>
        <begin position="6"/>
        <end position="25"/>
    </location>
</feature>
<accession>A0ABU6P147</accession>
<dbReference type="EMBL" id="JARTFS010000013">
    <property type="protein sequence ID" value="MED4403085.1"/>
    <property type="molecule type" value="Genomic_DNA"/>
</dbReference>
<dbReference type="Pfam" id="PF13131">
    <property type="entry name" value="DUF3951"/>
    <property type="match status" value="1"/>
</dbReference>
<name>A0ABU6P147_9BACI</name>
<sequence length="79" mass="9294">MELYTKLTVIVFPILIVSLLLIGLYKHVIKKKNITVHYTPFDEITGHSPVRFHEEQEIIVEDEKCCNDKDKKIAKRNQK</sequence>
<dbReference type="GeneID" id="301139351"/>
<organism evidence="2 3">
    <name type="scientific">Metabacillus fastidiosus</name>
    <dbReference type="NCBI Taxonomy" id="1458"/>
    <lineage>
        <taxon>Bacteria</taxon>
        <taxon>Bacillati</taxon>
        <taxon>Bacillota</taxon>
        <taxon>Bacilli</taxon>
        <taxon>Bacillales</taxon>
        <taxon>Bacillaceae</taxon>
        <taxon>Metabacillus</taxon>
    </lineage>
</organism>
<keyword evidence="1" id="KW-1133">Transmembrane helix</keyword>
<dbReference type="InterPro" id="IPR025028">
    <property type="entry name" value="DUF3951"/>
</dbReference>